<dbReference type="PANTHER" id="PTHR35100">
    <property type="entry name" value="FOLD PROTEIN"/>
    <property type="match status" value="1"/>
</dbReference>
<dbReference type="AlphaFoldDB" id="A0A9E7GPH9"/>
<dbReference type="Proteomes" id="UP001055439">
    <property type="component" value="Chromosome 7"/>
</dbReference>
<reference evidence="1" key="1">
    <citation type="submission" date="2022-05" db="EMBL/GenBank/DDBJ databases">
        <title>The Musa troglodytarum L. genome provides insights into the mechanism of non-climacteric behaviour and enrichment of carotenoids.</title>
        <authorList>
            <person name="Wang J."/>
        </authorList>
    </citation>
    <scope>NUCLEOTIDE SEQUENCE</scope>
    <source>
        <tissue evidence="1">Leaf</tissue>
    </source>
</reference>
<proteinExistence type="predicted"/>
<dbReference type="PANTHER" id="PTHR35100:SF1">
    <property type="entry name" value="F15H11.13 PROTEIN"/>
    <property type="match status" value="1"/>
</dbReference>
<dbReference type="EMBL" id="CP097509">
    <property type="protein sequence ID" value="URE19166.1"/>
    <property type="molecule type" value="Genomic_DNA"/>
</dbReference>
<protein>
    <submittedName>
        <fullName evidence="1">Ribosomal protein</fullName>
    </submittedName>
</protein>
<keyword evidence="2" id="KW-1185">Reference proteome</keyword>
<evidence type="ECO:0000313" key="1">
    <source>
        <dbReference type="EMBL" id="URE19166.1"/>
    </source>
</evidence>
<keyword evidence="1" id="KW-0687">Ribonucleoprotein</keyword>
<gene>
    <name evidence="1" type="ORF">MUK42_12661</name>
</gene>
<sequence length="355" mass="39005">MRSWCRVPPKFAHGWGAPNWQRNGPFPISPQPNLVSPSDRAHTCLHWWITAGFSQGFEGGIRVFILEELKACTSRSSSTRVLLSSKVCTRKAALMGVNGPSNTSGILDGIHGVQLVGRSAFEVEKALHCEGVDRSTCRGVDIAETSQVLLIRRIWQQRPSCLRPIRCTLHGDRNITESVANVLTSLPFVVLGLQVPRKNINTALYANSLIGVGIASSLYHCSRGVLRKYLRWADYTMIAATTLCLSRSLRNENPKLLMAASTLLLPIQPLMVSAVHTGLMEANKLSLNFNHKVAFARQALTRPNLRMAHNLHKMSSLLGAALFIADDCFPQTPYLHAAWHLAAAVGVGTCNKLLE</sequence>
<name>A0A9E7GPH9_9LILI</name>
<organism evidence="1 2">
    <name type="scientific">Musa troglodytarum</name>
    <name type="common">fe'i banana</name>
    <dbReference type="NCBI Taxonomy" id="320322"/>
    <lineage>
        <taxon>Eukaryota</taxon>
        <taxon>Viridiplantae</taxon>
        <taxon>Streptophyta</taxon>
        <taxon>Embryophyta</taxon>
        <taxon>Tracheophyta</taxon>
        <taxon>Spermatophyta</taxon>
        <taxon>Magnoliopsida</taxon>
        <taxon>Liliopsida</taxon>
        <taxon>Zingiberales</taxon>
        <taxon>Musaceae</taxon>
        <taxon>Musa</taxon>
    </lineage>
</organism>
<dbReference type="OrthoDB" id="1091498at2759"/>
<evidence type="ECO:0000313" key="2">
    <source>
        <dbReference type="Proteomes" id="UP001055439"/>
    </source>
</evidence>
<keyword evidence="1" id="KW-0689">Ribosomal protein</keyword>
<dbReference type="GO" id="GO:0005840">
    <property type="term" value="C:ribosome"/>
    <property type="evidence" value="ECO:0007669"/>
    <property type="project" value="UniProtKB-KW"/>
</dbReference>
<accession>A0A9E7GPH9</accession>